<evidence type="ECO:0008006" key="3">
    <source>
        <dbReference type="Google" id="ProtNLM"/>
    </source>
</evidence>
<evidence type="ECO:0000313" key="2">
    <source>
        <dbReference type="Proteomes" id="UP000239590"/>
    </source>
</evidence>
<sequence>MIIESMKPDWKVASLCLVGALLFWLMNALNKEGYSARLAYPLQVAYDDSLYVPTSPLPRQIQASITGNGWDLLWRTLSLGNQPITYAITNPLHTKFINTASLTNLLSDQLKETQVNYIIADSLDVSFERRVVKTVKLQADTSDVRFPRHFVISTVINVIPQSITVEGPESAMREVPNTILIPLPKKISGDFDERLAIPYVNAPNVNATAKQVNISFEIAELLSPPPGSK</sequence>
<reference evidence="2" key="1">
    <citation type="submission" date="2018-02" db="EMBL/GenBank/DDBJ databases">
        <title>Genome sequencing of Solimonas sp. HR-BB.</title>
        <authorList>
            <person name="Lee Y."/>
            <person name="Jeon C.O."/>
        </authorList>
    </citation>
    <scope>NUCLEOTIDE SEQUENCE [LARGE SCALE GENOMIC DNA]</scope>
    <source>
        <strain evidence="2">HR-U</strain>
    </source>
</reference>
<gene>
    <name evidence="1" type="ORF">C5O19_01710</name>
</gene>
<protein>
    <recommendedName>
        <fullName evidence="3">YbbR-like domain-containing protein</fullName>
    </recommendedName>
</protein>
<name>A0A2S7IL63_9BACT</name>
<comment type="caution">
    <text evidence="1">The sequence shown here is derived from an EMBL/GenBank/DDBJ whole genome shotgun (WGS) entry which is preliminary data.</text>
</comment>
<dbReference type="EMBL" id="PTRA01000001">
    <property type="protein sequence ID" value="PQA58415.1"/>
    <property type="molecule type" value="Genomic_DNA"/>
</dbReference>
<keyword evidence="2" id="KW-1185">Reference proteome</keyword>
<proteinExistence type="predicted"/>
<accession>A0A2S7IL63</accession>
<dbReference type="Proteomes" id="UP000239590">
    <property type="component" value="Unassembled WGS sequence"/>
</dbReference>
<evidence type="ECO:0000313" key="1">
    <source>
        <dbReference type="EMBL" id="PQA58415.1"/>
    </source>
</evidence>
<organism evidence="1 2">
    <name type="scientific">Siphonobacter curvatus</name>
    <dbReference type="NCBI Taxonomy" id="2094562"/>
    <lineage>
        <taxon>Bacteria</taxon>
        <taxon>Pseudomonadati</taxon>
        <taxon>Bacteroidota</taxon>
        <taxon>Cytophagia</taxon>
        <taxon>Cytophagales</taxon>
        <taxon>Cytophagaceae</taxon>
        <taxon>Siphonobacter</taxon>
    </lineage>
</organism>
<dbReference type="AlphaFoldDB" id="A0A2S7IL63"/>